<sequence>MSQHKPYFDIIYDLRRSQSIPTNFRSSISYMSRMKQPQVGMRVVIGMGRLIPLILALVRALKPDLIAGIHTADTPEDSLTIIQGYRKEHLKDY</sequence>
<dbReference type="EMBL" id="CP062983">
    <property type="protein sequence ID" value="QPC82557.1"/>
    <property type="molecule type" value="Genomic_DNA"/>
</dbReference>
<keyword evidence="1" id="KW-0812">Transmembrane</keyword>
<evidence type="ECO:0000313" key="3">
    <source>
        <dbReference type="Proteomes" id="UP000594468"/>
    </source>
</evidence>
<evidence type="ECO:0000256" key="1">
    <source>
        <dbReference type="SAM" id="Phobius"/>
    </source>
</evidence>
<dbReference type="KEGG" id="pmet:G4Y79_23190"/>
<protein>
    <submittedName>
        <fullName evidence="2">Uncharacterized protein</fullName>
    </submittedName>
</protein>
<keyword evidence="1" id="KW-1133">Transmembrane helix</keyword>
<gene>
    <name evidence="2" type="ORF">G4Y79_23190</name>
</gene>
<reference evidence="2 3" key="1">
    <citation type="submission" date="2020-02" db="EMBL/GenBank/DDBJ databases">
        <authorList>
            <person name="Zheng R.K."/>
            <person name="Sun C.M."/>
        </authorList>
    </citation>
    <scope>NUCLEOTIDE SEQUENCE [LARGE SCALE GENOMIC DNA]</scope>
    <source>
        <strain evidence="3">rifampicinis</strain>
    </source>
</reference>
<feature type="transmembrane region" description="Helical" evidence="1">
    <location>
        <begin position="39"/>
        <end position="58"/>
    </location>
</feature>
<organism evidence="2 3">
    <name type="scientific">Phototrophicus methaneseepsis</name>
    <dbReference type="NCBI Taxonomy" id="2710758"/>
    <lineage>
        <taxon>Bacteria</taxon>
        <taxon>Bacillati</taxon>
        <taxon>Chloroflexota</taxon>
        <taxon>Candidatus Thermofontia</taxon>
        <taxon>Phototrophicales</taxon>
        <taxon>Phototrophicaceae</taxon>
        <taxon>Phototrophicus</taxon>
    </lineage>
</organism>
<proteinExistence type="predicted"/>
<accession>A0A7S8IEG7</accession>
<keyword evidence="3" id="KW-1185">Reference proteome</keyword>
<dbReference type="AlphaFoldDB" id="A0A7S8IEG7"/>
<keyword evidence="1" id="KW-0472">Membrane</keyword>
<dbReference type="Proteomes" id="UP000594468">
    <property type="component" value="Chromosome"/>
</dbReference>
<name>A0A7S8IEG7_9CHLR</name>
<dbReference type="RefSeq" id="WP_195170626.1">
    <property type="nucleotide sequence ID" value="NZ_CP062983.1"/>
</dbReference>
<evidence type="ECO:0000313" key="2">
    <source>
        <dbReference type="EMBL" id="QPC82557.1"/>
    </source>
</evidence>